<name>A0A157P2Q6_9BORD</name>
<dbReference type="EMBL" id="FKBS01000014">
    <property type="protein sequence ID" value="SAI27845.1"/>
    <property type="molecule type" value="Genomic_DNA"/>
</dbReference>
<dbReference type="OrthoDB" id="8637400at2"/>
<dbReference type="RefSeq" id="WP_066411641.1">
    <property type="nucleotide sequence ID" value="NZ_FKBS01000014.1"/>
</dbReference>
<dbReference type="Pfam" id="PF24716">
    <property type="entry name" value="WapI"/>
    <property type="match status" value="1"/>
</dbReference>
<dbReference type="AlphaFoldDB" id="A0A157P2Q6"/>
<accession>A0A157P2Q6</accession>
<gene>
    <name evidence="1" type="ORF">SAMEA1982600_02199</name>
</gene>
<proteinExistence type="predicted"/>
<evidence type="ECO:0000313" key="1">
    <source>
        <dbReference type="EMBL" id="SAI27845.1"/>
    </source>
</evidence>
<sequence length="143" mass="16152">MFAIPAGDFTLALKPLQYLPDESGEKILDWLKVDLHAATRHIDVRVQWEMMWDEVNQLRELIDELYQAIRDGAERKTVSYDSREGILRLDMQIVDPRLGSITLDYVICPDNAQGTKVIGSTVIDQTYLPAMANGLDALSRFAG</sequence>
<dbReference type="Proteomes" id="UP000077037">
    <property type="component" value="Unassembled WGS sequence"/>
</dbReference>
<reference evidence="1 2" key="1">
    <citation type="submission" date="2016-03" db="EMBL/GenBank/DDBJ databases">
        <authorList>
            <consortium name="Pathogen Informatics"/>
        </authorList>
    </citation>
    <scope>NUCLEOTIDE SEQUENCE [LARGE SCALE GENOMIC DNA]</scope>
    <source>
        <strain evidence="1 2">NCTC13364</strain>
    </source>
</reference>
<dbReference type="InterPro" id="IPR056510">
    <property type="entry name" value="WapI"/>
</dbReference>
<organism evidence="1 2">
    <name type="scientific">Bordetella ansorpii</name>
    <dbReference type="NCBI Taxonomy" id="288768"/>
    <lineage>
        <taxon>Bacteria</taxon>
        <taxon>Pseudomonadati</taxon>
        <taxon>Pseudomonadota</taxon>
        <taxon>Betaproteobacteria</taxon>
        <taxon>Burkholderiales</taxon>
        <taxon>Alcaligenaceae</taxon>
        <taxon>Bordetella</taxon>
    </lineage>
</organism>
<protein>
    <submittedName>
        <fullName evidence="1">Uncharacterized protein</fullName>
    </submittedName>
</protein>
<evidence type="ECO:0000313" key="2">
    <source>
        <dbReference type="Proteomes" id="UP000077037"/>
    </source>
</evidence>